<evidence type="ECO:0000313" key="8">
    <source>
        <dbReference type="Proteomes" id="UP001251870"/>
    </source>
</evidence>
<dbReference type="SUPFAM" id="SSF48576">
    <property type="entry name" value="Terpenoid synthases"/>
    <property type="match status" value="1"/>
</dbReference>
<dbReference type="InterPro" id="IPR033749">
    <property type="entry name" value="Polyprenyl_synt_CS"/>
</dbReference>
<dbReference type="EMBL" id="JAVKGR010000002">
    <property type="protein sequence ID" value="MDR8018466.1"/>
    <property type="molecule type" value="Genomic_DNA"/>
</dbReference>
<evidence type="ECO:0000256" key="2">
    <source>
        <dbReference type="ARBA" id="ARBA00006706"/>
    </source>
</evidence>
<evidence type="ECO:0000256" key="4">
    <source>
        <dbReference type="ARBA" id="ARBA00022723"/>
    </source>
</evidence>
<dbReference type="PANTHER" id="PTHR12001">
    <property type="entry name" value="GERANYLGERANYL PYROPHOSPHATE SYNTHASE"/>
    <property type="match status" value="1"/>
</dbReference>
<keyword evidence="8" id="KW-1185">Reference proteome</keyword>
<dbReference type="PROSITE" id="PS00444">
    <property type="entry name" value="POLYPRENYL_SYNTHASE_2"/>
    <property type="match status" value="1"/>
</dbReference>
<reference evidence="7 8" key="1">
    <citation type="submission" date="2023-09" db="EMBL/GenBank/DDBJ databases">
        <title>Description of three actinobacteria isolated from air of manufacturing shop in a pharmaceutical factory.</title>
        <authorList>
            <person name="Zhang D.-F."/>
        </authorList>
    </citation>
    <scope>NUCLEOTIDE SEQUENCE [LARGE SCALE GENOMIC DNA]</scope>
    <source>
        <strain evidence="7 8">LY-0111</strain>
    </source>
</reference>
<comment type="cofactor">
    <cofactor evidence="1">
        <name>Mg(2+)</name>
        <dbReference type="ChEBI" id="CHEBI:18420"/>
    </cofactor>
</comment>
<comment type="similarity">
    <text evidence="2 6">Belongs to the FPP/GGPP synthase family.</text>
</comment>
<evidence type="ECO:0000256" key="3">
    <source>
        <dbReference type="ARBA" id="ARBA00022679"/>
    </source>
</evidence>
<dbReference type="Pfam" id="PF00348">
    <property type="entry name" value="polyprenyl_synt"/>
    <property type="match status" value="1"/>
</dbReference>
<dbReference type="PROSITE" id="PS00723">
    <property type="entry name" value="POLYPRENYL_SYNTHASE_1"/>
    <property type="match status" value="1"/>
</dbReference>
<dbReference type="Proteomes" id="UP001251870">
    <property type="component" value="Unassembled WGS sequence"/>
</dbReference>
<sequence>MEIEEFIAEVDSACETFLQARLAEVGAVSPAAEPVVHGLAEMLRGGKKLRPVLAWIGWRSTGSAAEHPAPRQLGVALELFQAAALIHDDFIDHSDSRRGLPSFHRRFAELHRESGFSGDGKHFGASAAVLAGDLALSWAGEAFDEAARAAAGTTVGTTFDTAADAAVDAAADTATTDAAVDTARRIFRTMHTQVITGQYLDVRAELAPPEPTEEAAVAAARTVLRYKAAKYSTEHPLVLGAALAGADDALRTAWAQAALPLGEAFQLRDDLLGVFGDPQSTGKPVGDDLREGKRTELVAYAMFRSRPADAQELESMLGDPSLSPAQVERALEILTAAGAAEEVERSIDTLTAQSRKLRADVEDLGVPAEVLDDFDILAERLVRRTR</sequence>
<keyword evidence="4" id="KW-0479">Metal-binding</keyword>
<dbReference type="PANTHER" id="PTHR12001:SF85">
    <property type="entry name" value="SHORT CHAIN ISOPRENYL DIPHOSPHATE SYNTHASE"/>
    <property type="match status" value="1"/>
</dbReference>
<keyword evidence="3 6" id="KW-0808">Transferase</keyword>
<evidence type="ECO:0000313" key="7">
    <source>
        <dbReference type="EMBL" id="MDR8018466.1"/>
    </source>
</evidence>
<comment type="caution">
    <text evidence="7">The sequence shown here is derived from an EMBL/GenBank/DDBJ whole genome shotgun (WGS) entry which is preliminary data.</text>
</comment>
<protein>
    <submittedName>
        <fullName evidence="7">Polyprenyl synthetase family protein</fullName>
    </submittedName>
</protein>
<keyword evidence="5" id="KW-0460">Magnesium</keyword>
<evidence type="ECO:0000256" key="1">
    <source>
        <dbReference type="ARBA" id="ARBA00001946"/>
    </source>
</evidence>
<name>A0ABU2DPP5_9MICC</name>
<accession>A0ABU2DPP5</accession>
<dbReference type="SFLD" id="SFLDS00005">
    <property type="entry name" value="Isoprenoid_Synthase_Type_I"/>
    <property type="match status" value="1"/>
</dbReference>
<gene>
    <name evidence="7" type="ORF">RIL96_02635</name>
</gene>
<dbReference type="RefSeq" id="WP_310547461.1">
    <property type="nucleotide sequence ID" value="NZ_JAVKGR010000002.1"/>
</dbReference>
<dbReference type="InterPro" id="IPR008949">
    <property type="entry name" value="Isoprenoid_synthase_dom_sf"/>
</dbReference>
<organism evidence="7 8">
    <name type="scientific">Nesterenkonia aerolata</name>
    <dbReference type="NCBI Taxonomy" id="3074079"/>
    <lineage>
        <taxon>Bacteria</taxon>
        <taxon>Bacillati</taxon>
        <taxon>Actinomycetota</taxon>
        <taxon>Actinomycetes</taxon>
        <taxon>Micrococcales</taxon>
        <taxon>Micrococcaceae</taxon>
        <taxon>Nesterenkonia</taxon>
    </lineage>
</organism>
<proteinExistence type="inferred from homology"/>
<evidence type="ECO:0000256" key="6">
    <source>
        <dbReference type="RuleBase" id="RU004466"/>
    </source>
</evidence>
<evidence type="ECO:0000256" key="5">
    <source>
        <dbReference type="ARBA" id="ARBA00022842"/>
    </source>
</evidence>
<dbReference type="Gene3D" id="1.10.600.10">
    <property type="entry name" value="Farnesyl Diphosphate Synthase"/>
    <property type="match status" value="1"/>
</dbReference>
<dbReference type="InterPro" id="IPR000092">
    <property type="entry name" value="Polyprenyl_synt"/>
</dbReference>